<reference evidence="3" key="1">
    <citation type="journal article" date="2019" name="Int. J. Syst. Evol. Microbiol.">
        <title>The Global Catalogue of Microorganisms (GCM) 10K type strain sequencing project: providing services to taxonomists for standard genome sequencing and annotation.</title>
        <authorList>
            <consortium name="The Broad Institute Genomics Platform"/>
            <consortium name="The Broad Institute Genome Sequencing Center for Infectious Disease"/>
            <person name="Wu L."/>
            <person name="Ma J."/>
        </authorList>
    </citation>
    <scope>NUCLEOTIDE SEQUENCE [LARGE SCALE GENOMIC DNA]</scope>
    <source>
        <strain evidence="3">JCM 31047</strain>
    </source>
</reference>
<dbReference type="AlphaFoldDB" id="A0A8H9GMV1"/>
<evidence type="ECO:0000256" key="1">
    <source>
        <dbReference type="SAM" id="MobiDB-lite"/>
    </source>
</evidence>
<feature type="region of interest" description="Disordered" evidence="1">
    <location>
        <begin position="16"/>
        <end position="53"/>
    </location>
</feature>
<keyword evidence="3" id="KW-1185">Reference proteome</keyword>
<evidence type="ECO:0000313" key="2">
    <source>
        <dbReference type="EMBL" id="GGM39737.1"/>
    </source>
</evidence>
<proteinExistence type="predicted"/>
<dbReference type="EMBL" id="BMQG01000004">
    <property type="protein sequence ID" value="GGM39737.1"/>
    <property type="molecule type" value="Genomic_DNA"/>
</dbReference>
<dbReference type="Proteomes" id="UP000600547">
    <property type="component" value="Unassembled WGS sequence"/>
</dbReference>
<evidence type="ECO:0000313" key="3">
    <source>
        <dbReference type="Proteomes" id="UP000600547"/>
    </source>
</evidence>
<gene>
    <name evidence="2" type="ORF">GCM10008956_15260</name>
</gene>
<sequence>MVTVRSNTLSSRLTVRGVAAGTRQGKENATGECLPRRCNSGSPAHERPAPSTLPQRFQMDFLLAGRVKSVDSRQFNQPGGTTMKAIRSLIAGVLVLVVLASPSAAAGKVCWDDGAGGDSPIGYKC</sequence>
<accession>A0A8H9GMV1</accession>
<organism evidence="2 3">
    <name type="scientific">Deinococcus arenae</name>
    <dbReference type="NCBI Taxonomy" id="1452751"/>
    <lineage>
        <taxon>Bacteria</taxon>
        <taxon>Thermotogati</taxon>
        <taxon>Deinococcota</taxon>
        <taxon>Deinococci</taxon>
        <taxon>Deinococcales</taxon>
        <taxon>Deinococcaceae</taxon>
        <taxon>Deinococcus</taxon>
    </lineage>
</organism>
<protein>
    <submittedName>
        <fullName evidence="2">Uncharacterized protein</fullName>
    </submittedName>
</protein>
<name>A0A8H9GMV1_9DEIO</name>
<comment type="caution">
    <text evidence="2">The sequence shown here is derived from an EMBL/GenBank/DDBJ whole genome shotgun (WGS) entry which is preliminary data.</text>
</comment>